<comment type="caution">
    <text evidence="1">The sequence shown here is derived from an EMBL/GenBank/DDBJ whole genome shotgun (WGS) entry which is preliminary data.</text>
</comment>
<name>A0A151MGR0_ALLMI</name>
<dbReference type="Proteomes" id="UP000050525">
    <property type="component" value="Unassembled WGS sequence"/>
</dbReference>
<evidence type="ECO:0000313" key="1">
    <source>
        <dbReference type="EMBL" id="KYO23691.1"/>
    </source>
</evidence>
<proteinExistence type="predicted"/>
<protein>
    <submittedName>
        <fullName evidence="1">Uncharacterized protein</fullName>
    </submittedName>
</protein>
<sequence length="110" mass="12585">MVIRRSLPKLPKMHVSCTKRVLGPVTINRSRMEYFLNIPCNLPGKTLPSFFQRNLIIYGDPNAMTSLSSQDYFKVMITMNVGGVQCLPVELRGSENHIQTWKISLPTDFR</sequence>
<gene>
    <name evidence="1" type="ORF">Y1Q_0002317</name>
</gene>
<organism evidence="1 2">
    <name type="scientific">Alligator mississippiensis</name>
    <name type="common">American alligator</name>
    <dbReference type="NCBI Taxonomy" id="8496"/>
    <lineage>
        <taxon>Eukaryota</taxon>
        <taxon>Metazoa</taxon>
        <taxon>Chordata</taxon>
        <taxon>Craniata</taxon>
        <taxon>Vertebrata</taxon>
        <taxon>Euteleostomi</taxon>
        <taxon>Archelosauria</taxon>
        <taxon>Archosauria</taxon>
        <taxon>Crocodylia</taxon>
        <taxon>Alligatoridae</taxon>
        <taxon>Alligatorinae</taxon>
        <taxon>Alligator</taxon>
    </lineage>
</organism>
<dbReference type="AlphaFoldDB" id="A0A151MGR0"/>
<accession>A0A151MGR0</accession>
<keyword evidence="2" id="KW-1185">Reference proteome</keyword>
<dbReference type="EMBL" id="AKHW03006178">
    <property type="protein sequence ID" value="KYO23691.1"/>
    <property type="molecule type" value="Genomic_DNA"/>
</dbReference>
<reference evidence="1 2" key="1">
    <citation type="journal article" date="2012" name="Genome Biol.">
        <title>Sequencing three crocodilian genomes to illuminate the evolution of archosaurs and amniotes.</title>
        <authorList>
            <person name="St John J.A."/>
            <person name="Braun E.L."/>
            <person name="Isberg S.R."/>
            <person name="Miles L.G."/>
            <person name="Chong A.Y."/>
            <person name="Gongora J."/>
            <person name="Dalzell P."/>
            <person name="Moran C."/>
            <person name="Bed'hom B."/>
            <person name="Abzhanov A."/>
            <person name="Burgess S.C."/>
            <person name="Cooksey A.M."/>
            <person name="Castoe T.A."/>
            <person name="Crawford N.G."/>
            <person name="Densmore L.D."/>
            <person name="Drew J.C."/>
            <person name="Edwards S.V."/>
            <person name="Faircloth B.C."/>
            <person name="Fujita M.K."/>
            <person name="Greenwold M.J."/>
            <person name="Hoffmann F.G."/>
            <person name="Howard J.M."/>
            <person name="Iguchi T."/>
            <person name="Janes D.E."/>
            <person name="Khan S.Y."/>
            <person name="Kohno S."/>
            <person name="de Koning A.J."/>
            <person name="Lance S.L."/>
            <person name="McCarthy F.M."/>
            <person name="McCormack J.E."/>
            <person name="Merchant M.E."/>
            <person name="Peterson D.G."/>
            <person name="Pollock D.D."/>
            <person name="Pourmand N."/>
            <person name="Raney B.J."/>
            <person name="Roessler K.A."/>
            <person name="Sanford J.R."/>
            <person name="Sawyer R.H."/>
            <person name="Schmidt C.J."/>
            <person name="Triplett E.W."/>
            <person name="Tuberville T.D."/>
            <person name="Venegas-Anaya M."/>
            <person name="Howard J.T."/>
            <person name="Jarvis E.D."/>
            <person name="Guillette L.J.Jr."/>
            <person name="Glenn T.C."/>
            <person name="Green R.E."/>
            <person name="Ray D.A."/>
        </authorList>
    </citation>
    <scope>NUCLEOTIDE SEQUENCE [LARGE SCALE GENOMIC DNA]</scope>
    <source>
        <strain evidence="1">KSC_2009_1</strain>
    </source>
</reference>
<evidence type="ECO:0000313" key="2">
    <source>
        <dbReference type="Proteomes" id="UP000050525"/>
    </source>
</evidence>